<keyword evidence="2" id="KW-1185">Reference proteome</keyword>
<dbReference type="Proteomes" id="UP000198356">
    <property type="component" value="Unassembled WGS sequence"/>
</dbReference>
<gene>
    <name evidence="1" type="ORF">SAMN05421770_101501</name>
</gene>
<evidence type="ECO:0000313" key="1">
    <source>
        <dbReference type="EMBL" id="SNS32443.1"/>
    </source>
</evidence>
<organism evidence="1 2">
    <name type="scientific">Granulicella rosea</name>
    <dbReference type="NCBI Taxonomy" id="474952"/>
    <lineage>
        <taxon>Bacteria</taxon>
        <taxon>Pseudomonadati</taxon>
        <taxon>Acidobacteriota</taxon>
        <taxon>Terriglobia</taxon>
        <taxon>Terriglobales</taxon>
        <taxon>Acidobacteriaceae</taxon>
        <taxon>Granulicella</taxon>
    </lineage>
</organism>
<dbReference type="RefSeq" id="WP_089406790.1">
    <property type="nucleotide sequence ID" value="NZ_FZOU01000001.1"/>
</dbReference>
<evidence type="ECO:0000313" key="2">
    <source>
        <dbReference type="Proteomes" id="UP000198356"/>
    </source>
</evidence>
<dbReference type="EMBL" id="FZOU01000001">
    <property type="protein sequence ID" value="SNS32443.1"/>
    <property type="molecule type" value="Genomic_DNA"/>
</dbReference>
<name>A0A239DL80_9BACT</name>
<dbReference type="AlphaFoldDB" id="A0A239DL80"/>
<sequence length="76" mass="8638">MTFRVQHVDGEYRVVLSAEAMEALHLTDGAQVDIKLVKTAATVSAPVFQYLTNDEALQIFRDTEEQHREAYQELAK</sequence>
<protein>
    <submittedName>
        <fullName evidence="1">Uncharacterized protein</fullName>
    </submittedName>
</protein>
<proteinExistence type="predicted"/>
<accession>A0A239DL80</accession>
<reference evidence="1 2" key="1">
    <citation type="submission" date="2017-06" db="EMBL/GenBank/DDBJ databases">
        <authorList>
            <person name="Kim H.J."/>
            <person name="Triplett B.A."/>
        </authorList>
    </citation>
    <scope>NUCLEOTIDE SEQUENCE [LARGE SCALE GENOMIC DNA]</scope>
    <source>
        <strain evidence="1 2">DSM 18704</strain>
    </source>
</reference>